<reference evidence="1" key="2">
    <citation type="submission" date="2021-04" db="EMBL/GenBank/DDBJ databases">
        <authorList>
            <person name="Gilroy R."/>
        </authorList>
    </citation>
    <scope>NUCLEOTIDE SEQUENCE</scope>
    <source>
        <strain evidence="1">Gambia11-129</strain>
    </source>
</reference>
<protein>
    <recommendedName>
        <fullName evidence="3">YbbR-like domain-containing protein</fullName>
    </recommendedName>
</protein>
<proteinExistence type="predicted"/>
<evidence type="ECO:0000313" key="2">
    <source>
        <dbReference type="Proteomes" id="UP000823936"/>
    </source>
</evidence>
<dbReference type="Gene3D" id="2.170.120.30">
    <property type="match status" value="1"/>
</dbReference>
<evidence type="ECO:0008006" key="3">
    <source>
        <dbReference type="Google" id="ProtNLM"/>
    </source>
</evidence>
<dbReference type="EMBL" id="DXHU01000006">
    <property type="protein sequence ID" value="HIV98534.1"/>
    <property type="molecule type" value="Genomic_DNA"/>
</dbReference>
<accession>A0A9D1TMC1</accession>
<gene>
    <name evidence="1" type="ORF">IAB12_01990</name>
</gene>
<dbReference type="AlphaFoldDB" id="A0A9D1TMC1"/>
<sequence>MKQNKFFSFWGAKVFSLLLAILAVLLIEFTNITDRVITIPLSVTLPDDFEAESLVPESVDVVISGNENVIYLVDPAGIKARADFSAVDSAGITSVPVILEYREDIYKKNTIAIYSDPSSVRILFGEPDD</sequence>
<evidence type="ECO:0000313" key="1">
    <source>
        <dbReference type="EMBL" id="HIV98534.1"/>
    </source>
</evidence>
<dbReference type="Proteomes" id="UP000823936">
    <property type="component" value="Unassembled WGS sequence"/>
</dbReference>
<organism evidence="1 2">
    <name type="scientific">Candidatus Ornithospirochaeta avicola</name>
    <dbReference type="NCBI Taxonomy" id="2840896"/>
    <lineage>
        <taxon>Bacteria</taxon>
        <taxon>Pseudomonadati</taxon>
        <taxon>Spirochaetota</taxon>
        <taxon>Spirochaetia</taxon>
        <taxon>Spirochaetales</taxon>
        <taxon>Spirochaetaceae</taxon>
        <taxon>Spirochaetaceae incertae sedis</taxon>
        <taxon>Candidatus Ornithospirochaeta</taxon>
    </lineage>
</organism>
<reference evidence="1" key="1">
    <citation type="journal article" date="2021" name="PeerJ">
        <title>Extensive microbial diversity within the chicken gut microbiome revealed by metagenomics and culture.</title>
        <authorList>
            <person name="Gilroy R."/>
            <person name="Ravi A."/>
            <person name="Getino M."/>
            <person name="Pursley I."/>
            <person name="Horton D.L."/>
            <person name="Alikhan N.F."/>
            <person name="Baker D."/>
            <person name="Gharbi K."/>
            <person name="Hall N."/>
            <person name="Watson M."/>
            <person name="Adriaenssens E.M."/>
            <person name="Foster-Nyarko E."/>
            <person name="Jarju S."/>
            <person name="Secka A."/>
            <person name="Antonio M."/>
            <person name="Oren A."/>
            <person name="Chaudhuri R.R."/>
            <person name="La Ragione R."/>
            <person name="Hildebrand F."/>
            <person name="Pallen M.J."/>
        </authorList>
    </citation>
    <scope>NUCLEOTIDE SEQUENCE</scope>
    <source>
        <strain evidence="1">Gambia11-129</strain>
    </source>
</reference>
<comment type="caution">
    <text evidence="1">The sequence shown here is derived from an EMBL/GenBank/DDBJ whole genome shotgun (WGS) entry which is preliminary data.</text>
</comment>
<name>A0A9D1TMC1_9SPIO</name>